<name>A0A8H4PWV1_9HYPO</name>
<evidence type="ECO:0000256" key="4">
    <source>
        <dbReference type="ARBA" id="ARBA00043897"/>
    </source>
</evidence>
<comment type="subunit">
    <text evidence="1">Interacts with lipid droplet proteins.</text>
</comment>
<dbReference type="PANTHER" id="PTHR31859:SF1">
    <property type="entry name" value="TETRATRICOPEPTIDE REPEAT PROTEIN 39C"/>
    <property type="match status" value="1"/>
</dbReference>
<feature type="compositionally biased region" description="Polar residues" evidence="5">
    <location>
        <begin position="215"/>
        <end position="224"/>
    </location>
</feature>
<organism evidence="6 7">
    <name type="scientific">Ophiocordyceps sinensis</name>
    <dbReference type="NCBI Taxonomy" id="72228"/>
    <lineage>
        <taxon>Eukaryota</taxon>
        <taxon>Fungi</taxon>
        <taxon>Dikarya</taxon>
        <taxon>Ascomycota</taxon>
        <taxon>Pezizomycotina</taxon>
        <taxon>Sordariomycetes</taxon>
        <taxon>Hypocreomycetidae</taxon>
        <taxon>Hypocreales</taxon>
        <taxon>Ophiocordycipitaceae</taxon>
        <taxon>Ophiocordyceps</taxon>
    </lineage>
</organism>
<comment type="caution">
    <text evidence="6">The sequence shown here is derived from an EMBL/GenBank/DDBJ whole genome shotgun (WGS) entry which is preliminary data.</text>
</comment>
<evidence type="ECO:0000256" key="5">
    <source>
        <dbReference type="SAM" id="MobiDB-lite"/>
    </source>
</evidence>
<sequence>MSPLGSWFRSGAALKDGGPANHGQAEAAAVRAKQRDDLQDAMKWTALILNDDIDGAWAGLQTGDSSFHSLGVSITMFMRSMLGSERQVLADTAAKLADCEARAVADDKTVQRHAHAFASGRLYPPGTEYELLRAETYLMGAVVSVMNESIVEAMRGFYKLRKAFVILDAIVAIEAQATDSAGDATEADDSDSSGGSFAFVDAQETSLTALERTETSSVATTPEPNNGDDDSCPDDAGPPPAPRRRTPATVDSPPNLDDPMDEFIHSGTNMCFGLLLVVLSLVPPSFSRILSVVGFRGDRAKGIRLLWRSAAHHNVHGALAGMMLLGYYNGLLGSVDIVPAEGDYDAAAEGVGPPREKCAALLAAMGARYPASPLWRVEKARQLASSQKLPEAIEVLRRGDKSKMKQLAALEDFDLAMYAMVAQDWALMRDSFLRCQESSDWSPAMYCYSAGCAALEMYRDAVGKTKDGKTKAEHGKTKAEDEHALKAEAEEYLRKAPQMAGRKRVMARQLPIETFLQRKVAKWEERAKRLGVDLADAVGASPALELCYVWSGHRRMGEAELERAVGHLSWGRCTAGGEAAGRIRAEEDEGAVWAVCMAVLLRSQGKLDEARAVLEEKVFAHHGSVFKGPNKEDYLVPAATHELACIAWAECCSPPAAKRGSERTAYRRERLDECQAQLDKARGWESFSLEARVGMRVQCGLETVRWLRRRLDEGEE</sequence>
<dbReference type="GO" id="GO:0005634">
    <property type="term" value="C:nucleus"/>
    <property type="evidence" value="ECO:0007669"/>
    <property type="project" value="TreeGrafter"/>
</dbReference>
<dbReference type="GO" id="GO:0005741">
    <property type="term" value="C:mitochondrial outer membrane"/>
    <property type="evidence" value="ECO:0007669"/>
    <property type="project" value="TreeGrafter"/>
</dbReference>
<comment type="function">
    <text evidence="4">Inclusion body (IB) resident protein that interacts strongly with lipid droplet (LD) proteins. Involved in LD-mediated IB clearing after protein folding stress, probably by enabling access to the IBs of an LD-stored soluble sterol derivative that acts as a chaperone in inclusion clearing.</text>
</comment>
<proteinExistence type="predicted"/>
<dbReference type="AlphaFoldDB" id="A0A8H4PWV1"/>
<gene>
    <name evidence="6" type="ORF">G6O67_003480</name>
</gene>
<evidence type="ECO:0000256" key="1">
    <source>
        <dbReference type="ARBA" id="ARBA00011408"/>
    </source>
</evidence>
<dbReference type="Proteomes" id="UP000557566">
    <property type="component" value="Unassembled WGS sequence"/>
</dbReference>
<protein>
    <recommendedName>
        <fullName evidence="2">Inclusion body clearance protein IML2</fullName>
    </recommendedName>
    <alternativeName>
        <fullName evidence="3">Inclusion body clearance protein iml2</fullName>
    </alternativeName>
</protein>
<dbReference type="PANTHER" id="PTHR31859">
    <property type="entry name" value="TETRATRICOPEPTIDE REPEAT PROTEIN 39 FAMILY MEMBER"/>
    <property type="match status" value="1"/>
</dbReference>
<evidence type="ECO:0000256" key="3">
    <source>
        <dbReference type="ARBA" id="ARBA00019539"/>
    </source>
</evidence>
<dbReference type="EMBL" id="JAAVMX010000003">
    <property type="protein sequence ID" value="KAF4511708.1"/>
    <property type="molecule type" value="Genomic_DNA"/>
</dbReference>
<accession>A0A8H4PWV1</accession>
<dbReference type="InterPro" id="IPR019412">
    <property type="entry name" value="IML2/TPR_39"/>
</dbReference>
<feature type="region of interest" description="Disordered" evidence="5">
    <location>
        <begin position="210"/>
        <end position="261"/>
    </location>
</feature>
<dbReference type="Pfam" id="PF10300">
    <property type="entry name" value="Iml2-TPR_39"/>
    <property type="match status" value="1"/>
</dbReference>
<keyword evidence="7" id="KW-1185">Reference proteome</keyword>
<dbReference type="GO" id="GO:0005829">
    <property type="term" value="C:cytosol"/>
    <property type="evidence" value="ECO:0007669"/>
    <property type="project" value="TreeGrafter"/>
</dbReference>
<dbReference type="OrthoDB" id="2154985at2759"/>
<evidence type="ECO:0000313" key="6">
    <source>
        <dbReference type="EMBL" id="KAF4511708.1"/>
    </source>
</evidence>
<evidence type="ECO:0000256" key="2">
    <source>
        <dbReference type="ARBA" id="ARBA00018424"/>
    </source>
</evidence>
<reference evidence="6 7" key="1">
    <citation type="journal article" date="2020" name="Genome Biol. Evol.">
        <title>A new high-quality draft genome assembly of the Chinese cordyceps Ophiocordyceps sinensis.</title>
        <authorList>
            <person name="Shu R."/>
            <person name="Zhang J."/>
            <person name="Meng Q."/>
            <person name="Zhang H."/>
            <person name="Zhou G."/>
            <person name="Li M."/>
            <person name="Wu P."/>
            <person name="Zhao Y."/>
            <person name="Chen C."/>
            <person name="Qin Q."/>
        </authorList>
    </citation>
    <scope>NUCLEOTIDE SEQUENCE [LARGE SCALE GENOMIC DNA]</scope>
    <source>
        <strain evidence="6 7">IOZ07</strain>
    </source>
</reference>
<evidence type="ECO:0000313" key="7">
    <source>
        <dbReference type="Proteomes" id="UP000557566"/>
    </source>
</evidence>